<feature type="region of interest" description="Disordered" evidence="5">
    <location>
        <begin position="105"/>
        <end position="137"/>
    </location>
</feature>
<dbReference type="Gene3D" id="3.40.720.10">
    <property type="entry name" value="Alkaline Phosphatase, subunit A"/>
    <property type="match status" value="1"/>
</dbReference>
<feature type="region of interest" description="Disordered" evidence="5">
    <location>
        <begin position="56"/>
        <end position="75"/>
    </location>
</feature>
<dbReference type="InterPro" id="IPR000917">
    <property type="entry name" value="Sulfatase_N"/>
</dbReference>
<dbReference type="GO" id="GO:0046872">
    <property type="term" value="F:metal ion binding"/>
    <property type="evidence" value="ECO:0007669"/>
    <property type="project" value="UniProtKB-KW"/>
</dbReference>
<dbReference type="CDD" id="cd16025">
    <property type="entry name" value="PAS_like"/>
    <property type="match status" value="1"/>
</dbReference>
<keyword evidence="4" id="KW-0106">Calcium</keyword>
<keyword evidence="3" id="KW-0378">Hydrolase</keyword>
<evidence type="ECO:0000256" key="5">
    <source>
        <dbReference type="SAM" id="MobiDB-lite"/>
    </source>
</evidence>
<accession>A0A931CJ33</accession>
<gene>
    <name evidence="7" type="ORF">I4J89_42080</name>
</gene>
<organism evidence="7 8">
    <name type="scientific">Actinoplanes aureus</name>
    <dbReference type="NCBI Taxonomy" id="2792083"/>
    <lineage>
        <taxon>Bacteria</taxon>
        <taxon>Bacillati</taxon>
        <taxon>Actinomycetota</taxon>
        <taxon>Actinomycetes</taxon>
        <taxon>Micromonosporales</taxon>
        <taxon>Micromonosporaceae</taxon>
        <taxon>Actinoplanes</taxon>
    </lineage>
</organism>
<evidence type="ECO:0000256" key="4">
    <source>
        <dbReference type="ARBA" id="ARBA00022837"/>
    </source>
</evidence>
<keyword evidence="8" id="KW-1185">Reference proteome</keyword>
<dbReference type="PANTHER" id="PTHR42693:SF43">
    <property type="entry name" value="BLL2667 PROTEIN"/>
    <property type="match status" value="1"/>
</dbReference>
<name>A0A931CJ33_9ACTN</name>
<evidence type="ECO:0000256" key="1">
    <source>
        <dbReference type="ARBA" id="ARBA00008779"/>
    </source>
</evidence>
<dbReference type="InterPro" id="IPR017850">
    <property type="entry name" value="Alkaline_phosphatase_core_sf"/>
</dbReference>
<protein>
    <submittedName>
        <fullName evidence="7">Arylsulfatase</fullName>
    </submittedName>
</protein>
<comment type="caution">
    <text evidence="7">The sequence shown here is derived from an EMBL/GenBank/DDBJ whole genome shotgun (WGS) entry which is preliminary data.</text>
</comment>
<evidence type="ECO:0000313" key="8">
    <source>
        <dbReference type="Proteomes" id="UP000598146"/>
    </source>
</evidence>
<evidence type="ECO:0000313" key="7">
    <source>
        <dbReference type="EMBL" id="MBG0568041.1"/>
    </source>
</evidence>
<dbReference type="Pfam" id="PF00884">
    <property type="entry name" value="Sulfatase"/>
    <property type="match status" value="1"/>
</dbReference>
<dbReference type="PANTHER" id="PTHR42693">
    <property type="entry name" value="ARYLSULFATASE FAMILY MEMBER"/>
    <property type="match status" value="1"/>
</dbReference>
<evidence type="ECO:0000259" key="6">
    <source>
        <dbReference type="Pfam" id="PF00884"/>
    </source>
</evidence>
<dbReference type="PROSITE" id="PS00523">
    <property type="entry name" value="SULFATASE_1"/>
    <property type="match status" value="1"/>
</dbReference>
<evidence type="ECO:0000256" key="2">
    <source>
        <dbReference type="ARBA" id="ARBA00022723"/>
    </source>
</evidence>
<dbReference type="InterPro" id="IPR050738">
    <property type="entry name" value="Sulfatase"/>
</dbReference>
<keyword evidence="2" id="KW-0479">Metal-binding</keyword>
<dbReference type="EMBL" id="JADQTO010000033">
    <property type="protein sequence ID" value="MBG0568041.1"/>
    <property type="molecule type" value="Genomic_DNA"/>
</dbReference>
<dbReference type="GO" id="GO:0016787">
    <property type="term" value="F:hydrolase activity"/>
    <property type="evidence" value="ECO:0007669"/>
    <property type="project" value="UniProtKB-KW"/>
</dbReference>
<dbReference type="Gene3D" id="3.30.1120.10">
    <property type="match status" value="1"/>
</dbReference>
<dbReference type="InterPro" id="IPR024607">
    <property type="entry name" value="Sulfatase_CS"/>
</dbReference>
<dbReference type="Proteomes" id="UP000598146">
    <property type="component" value="Unassembled WGS sequence"/>
</dbReference>
<reference evidence="7" key="1">
    <citation type="submission" date="2020-11" db="EMBL/GenBank/DDBJ databases">
        <title>Isolation and identification of active actinomycetes.</title>
        <authorList>
            <person name="Sun X."/>
        </authorList>
    </citation>
    <scope>NUCLEOTIDE SEQUENCE</scope>
    <source>
        <strain evidence="7">NEAU-A11</strain>
    </source>
</reference>
<dbReference type="AlphaFoldDB" id="A0A931CJ33"/>
<evidence type="ECO:0000256" key="3">
    <source>
        <dbReference type="ARBA" id="ARBA00022801"/>
    </source>
</evidence>
<feature type="domain" description="Sulfatase N-terminal" evidence="6">
    <location>
        <begin position="143"/>
        <end position="564"/>
    </location>
</feature>
<proteinExistence type="inferred from homology"/>
<comment type="similarity">
    <text evidence="1">Belongs to the sulfatase family.</text>
</comment>
<dbReference type="SUPFAM" id="SSF53649">
    <property type="entry name" value="Alkaline phosphatase-like"/>
    <property type="match status" value="1"/>
</dbReference>
<sequence length="899" mass="98878">MRATVHQLVAVRRAATEVTALLPHLDRHRRPRPEPRSQLRLDGVLPVGSVRRCPKRVRAGSSAGHEDGAGSAQDDYGDARRIVGAASALLYIEGLEMADQHGVDRSRLPLRDPPFAGRRGRTLADSTPDWGAAGDVRPPEGAPNILLVLIDDAGFGQPSTFGGPVQTPNLTRMADAGLRYNAMHMTALCSPTRAALLTGRNHHRVGFGSTGEFSGPFPGYTSVVPKDCAPFPKALQMNGYSTAAFGKWHMTPNHVQGPSGPFDRWPSGWGFDYFWGFLGGESGQYDPMIYENNSVDQVYGGPADRSFYLPDAMADKTIEWLHGITAHNDTKPWFVYFSTGCAHAPHQVTEEWHAKYRGKFDAGWDVYREETFARQKALGVVPEDAVLTERDEAFPAWDSLSAEERTLYARQMEVYAGYQENADHNVGRVLDELERMGQLDDTLVLYIWGDNGASMEGTLTGSFNELTMFNGIPLTPEQQLALVNASGGIDAWGGPTTAPHCSAAWAWAGNAPFQWGKQVASHLGGTRNPMVVHWPGNIAAQGGLRTQFTHVIDIGPTILEVAGIPQPTSVDGIDQFPMQGTSLAYTFADGTAPERHTQQYFEIFGNRAMYKDGWWAASKLPRIPWDLTPPTLRRFAPDVLDPDALTWELYYLPDDFSQANDLATRHPDKVAELNALWWQEAEANYVTPLLAGLSAFFGIVPPLSEKTRWTFWGNDVQNFPQGIMPPTLNRSYTITADVEIPEDGAEGVIVAAFDHLGGYSLFVMDGKLHHTYSFIGIETYRHESTTTLPTGNVRVRLEFEADTPVMAPAGTVTLFANDRQIGGGRMDHTVPAFFSGYAGLDIGRDNGEVVDGRYEKLAPFAFTGTIHKVTYDIRPPGQPHNDALHQAQYAESQARHVEA</sequence>